<accession>A0A3M6AVM8</accession>
<evidence type="ECO:0000313" key="1">
    <source>
        <dbReference type="EMBL" id="RMV23257.1"/>
    </source>
</evidence>
<dbReference type="RefSeq" id="WP_057455505.1">
    <property type="nucleotide sequence ID" value="NZ_RBUM01000399.1"/>
</dbReference>
<dbReference type="EMBL" id="RBUN01000061">
    <property type="protein sequence ID" value="RMV23257.1"/>
    <property type="molecule type" value="Genomic_DNA"/>
</dbReference>
<protein>
    <submittedName>
        <fullName evidence="1">Antirepressor</fullName>
    </submittedName>
</protein>
<dbReference type="AlphaFoldDB" id="A0A3M6AVM8"/>
<gene>
    <name evidence="1" type="ORF">ALP16_01634</name>
</gene>
<name>A0A3M6AVM8_PSESS</name>
<comment type="caution">
    <text evidence="1">The sequence shown here is derived from an EMBL/GenBank/DDBJ whole genome shotgun (WGS) entry which is preliminary data.</text>
</comment>
<sequence length="124" mass="13529">MDLPAPDLDAIGSVEPPQADIVAEFWPELLHQESGIRNQESGIRNQGIAYSHSKDPQLIGLNMSHLVELFAANDIQNLISTDVTNALKRCVDPQFFGQHAVDRGALCTDLPSSSIGLRPQRQNG</sequence>
<organism evidence="1 2">
    <name type="scientific">Pseudomonas savastanoi</name>
    <name type="common">Pseudomonas syringae pv. savastanoi</name>
    <dbReference type="NCBI Taxonomy" id="29438"/>
    <lineage>
        <taxon>Bacteria</taxon>
        <taxon>Pseudomonadati</taxon>
        <taxon>Pseudomonadota</taxon>
        <taxon>Gammaproteobacteria</taxon>
        <taxon>Pseudomonadales</taxon>
        <taxon>Pseudomonadaceae</taxon>
        <taxon>Pseudomonas</taxon>
    </lineage>
</organism>
<reference evidence="1 2" key="1">
    <citation type="submission" date="2018-08" db="EMBL/GenBank/DDBJ databases">
        <title>Recombination of ecologically and evolutionarily significant loci maintains genetic cohesion in the Pseudomonas syringae species complex.</title>
        <authorList>
            <person name="Dillon M."/>
            <person name="Thakur S."/>
            <person name="Almeida R.N.D."/>
            <person name="Weir B.S."/>
            <person name="Guttman D.S."/>
        </authorList>
    </citation>
    <scope>NUCLEOTIDE SEQUENCE [LARGE SCALE GENOMIC DNA]</scope>
    <source>
        <strain evidence="1 2">ICMP 11897</strain>
    </source>
</reference>
<dbReference type="Proteomes" id="UP000272703">
    <property type="component" value="Unassembled WGS sequence"/>
</dbReference>
<proteinExistence type="predicted"/>
<evidence type="ECO:0000313" key="2">
    <source>
        <dbReference type="Proteomes" id="UP000272703"/>
    </source>
</evidence>